<sequence length="139" mass="14251">MLNGIHLILKQSSTKKYEDLLDGSGSSVNQVQPPIIESSPVAPASRDKPPAVISAIEDAGKHQVQESPSSPAGGARAYVATKTNVATQEHHSPAEEISCISPSSSDALEKGRAAIAAATRASAAARAAAELAKVKITSQ</sequence>
<dbReference type="EMBL" id="GBRH01236202">
    <property type="protein sequence ID" value="JAD61693.1"/>
    <property type="molecule type" value="Transcribed_RNA"/>
</dbReference>
<reference evidence="2" key="1">
    <citation type="submission" date="2014-09" db="EMBL/GenBank/DDBJ databases">
        <authorList>
            <person name="Magalhaes I.L.F."/>
            <person name="Oliveira U."/>
            <person name="Santos F.R."/>
            <person name="Vidigal T.H.D.A."/>
            <person name="Brescovit A.D."/>
            <person name="Santos A.J."/>
        </authorList>
    </citation>
    <scope>NUCLEOTIDE SEQUENCE</scope>
    <source>
        <tissue evidence="2">Shoot tissue taken approximately 20 cm above the soil surface</tissue>
    </source>
</reference>
<evidence type="ECO:0000313" key="2">
    <source>
        <dbReference type="EMBL" id="JAD61693.1"/>
    </source>
</evidence>
<feature type="region of interest" description="Disordered" evidence="1">
    <location>
        <begin position="19"/>
        <end position="49"/>
    </location>
</feature>
<reference evidence="2" key="2">
    <citation type="journal article" date="2015" name="Data Brief">
        <title>Shoot transcriptome of the giant reed, Arundo donax.</title>
        <authorList>
            <person name="Barrero R.A."/>
            <person name="Guerrero F.D."/>
            <person name="Moolhuijzen P."/>
            <person name="Goolsby J.A."/>
            <person name="Tidwell J."/>
            <person name="Bellgard S.E."/>
            <person name="Bellgard M.I."/>
        </authorList>
    </citation>
    <scope>NUCLEOTIDE SEQUENCE</scope>
    <source>
        <tissue evidence="2">Shoot tissue taken approximately 20 cm above the soil surface</tissue>
    </source>
</reference>
<accession>A0A0A9BHT5</accession>
<protein>
    <submittedName>
        <fullName evidence="2">Uncharacterized protein</fullName>
    </submittedName>
</protein>
<dbReference type="AlphaFoldDB" id="A0A0A9BHT5"/>
<proteinExistence type="predicted"/>
<name>A0A0A9BHT5_ARUDO</name>
<evidence type="ECO:0000256" key="1">
    <source>
        <dbReference type="SAM" id="MobiDB-lite"/>
    </source>
</evidence>
<organism evidence="2">
    <name type="scientific">Arundo donax</name>
    <name type="common">Giant reed</name>
    <name type="synonym">Donax arundinaceus</name>
    <dbReference type="NCBI Taxonomy" id="35708"/>
    <lineage>
        <taxon>Eukaryota</taxon>
        <taxon>Viridiplantae</taxon>
        <taxon>Streptophyta</taxon>
        <taxon>Embryophyta</taxon>
        <taxon>Tracheophyta</taxon>
        <taxon>Spermatophyta</taxon>
        <taxon>Magnoliopsida</taxon>
        <taxon>Liliopsida</taxon>
        <taxon>Poales</taxon>
        <taxon>Poaceae</taxon>
        <taxon>PACMAD clade</taxon>
        <taxon>Arundinoideae</taxon>
        <taxon>Arundineae</taxon>
        <taxon>Arundo</taxon>
    </lineage>
</organism>